<dbReference type="Gene3D" id="1.20.1270.10">
    <property type="match status" value="1"/>
</dbReference>
<dbReference type="FunFam" id="3.30.420.40:FF:000004">
    <property type="entry name" value="Molecular chaperone DnaK"/>
    <property type="match status" value="1"/>
</dbReference>
<proteinExistence type="inferred from homology"/>
<evidence type="ECO:0000256" key="4">
    <source>
        <dbReference type="ARBA" id="ARBA00022553"/>
    </source>
</evidence>
<evidence type="ECO:0000256" key="12">
    <source>
        <dbReference type="RuleBase" id="RU003322"/>
    </source>
</evidence>
<keyword evidence="8" id="KW-0143">Chaperone</keyword>
<dbReference type="RefSeq" id="WP_194451892.1">
    <property type="nucleotide sequence ID" value="NZ_CP063849.1"/>
</dbReference>
<evidence type="ECO:0000256" key="7">
    <source>
        <dbReference type="ARBA" id="ARBA00023016"/>
    </source>
</evidence>
<dbReference type="FunFam" id="3.90.640.10:FF:000003">
    <property type="entry name" value="Molecular chaperone DnaK"/>
    <property type="match status" value="1"/>
</dbReference>
<name>A0A7S7NUU2_PALFE</name>
<organism evidence="13 14">
    <name type="scientific">Paludibaculum fermentans</name>
    <dbReference type="NCBI Taxonomy" id="1473598"/>
    <lineage>
        <taxon>Bacteria</taxon>
        <taxon>Pseudomonadati</taxon>
        <taxon>Acidobacteriota</taxon>
        <taxon>Terriglobia</taxon>
        <taxon>Bryobacterales</taxon>
        <taxon>Bryobacteraceae</taxon>
        <taxon>Paludibaculum</taxon>
    </lineage>
</organism>
<dbReference type="GO" id="GO:0051082">
    <property type="term" value="F:unfolded protein binding"/>
    <property type="evidence" value="ECO:0007669"/>
    <property type="project" value="InterPro"/>
</dbReference>
<dbReference type="InterPro" id="IPR013126">
    <property type="entry name" value="Hsp_70_fam"/>
</dbReference>
<accession>A0A7S7NUU2</accession>
<evidence type="ECO:0000256" key="1">
    <source>
        <dbReference type="ARBA" id="ARBA00007381"/>
    </source>
</evidence>
<evidence type="ECO:0000256" key="9">
    <source>
        <dbReference type="ARBA" id="ARBA00030019"/>
    </source>
</evidence>
<dbReference type="EMBL" id="CP063849">
    <property type="protein sequence ID" value="QOY90227.1"/>
    <property type="molecule type" value="Genomic_DNA"/>
</dbReference>
<dbReference type="InterPro" id="IPR042039">
    <property type="entry name" value="HscA_NBD"/>
</dbReference>
<dbReference type="SUPFAM" id="SSF53067">
    <property type="entry name" value="Actin-like ATPase domain"/>
    <property type="match status" value="2"/>
</dbReference>
<evidence type="ECO:0000256" key="3">
    <source>
        <dbReference type="ARBA" id="ARBA00017249"/>
    </source>
</evidence>
<dbReference type="NCBIfam" id="NF003520">
    <property type="entry name" value="PRK05183.1"/>
    <property type="match status" value="1"/>
</dbReference>
<dbReference type="NCBIfam" id="TIGR01991">
    <property type="entry name" value="HscA"/>
    <property type="match status" value="1"/>
</dbReference>
<gene>
    <name evidence="13" type="primary">hscA</name>
    <name evidence="13" type="ORF">IRI77_09815</name>
</gene>
<dbReference type="InterPro" id="IPR010236">
    <property type="entry name" value="ISC_FeS_clus_asmbl_HscA"/>
</dbReference>
<dbReference type="InterPro" id="IPR018181">
    <property type="entry name" value="Heat_shock_70_CS"/>
</dbReference>
<evidence type="ECO:0000256" key="11">
    <source>
        <dbReference type="ARBA" id="ARBA00033103"/>
    </source>
</evidence>
<dbReference type="Gene3D" id="3.90.640.10">
    <property type="entry name" value="Actin, Chain A, domain 4"/>
    <property type="match status" value="1"/>
</dbReference>
<dbReference type="PROSITE" id="PS01036">
    <property type="entry name" value="HSP70_3"/>
    <property type="match status" value="1"/>
</dbReference>
<dbReference type="Pfam" id="PF00012">
    <property type="entry name" value="HSP70"/>
    <property type="match status" value="1"/>
</dbReference>
<dbReference type="NCBIfam" id="NF001413">
    <property type="entry name" value="PRK00290.1"/>
    <property type="match status" value="1"/>
</dbReference>
<dbReference type="Gene3D" id="2.60.34.10">
    <property type="entry name" value="Substrate Binding Domain Of DNAk, Chain A, domain 1"/>
    <property type="match status" value="1"/>
</dbReference>
<dbReference type="SUPFAM" id="SSF100920">
    <property type="entry name" value="Heat shock protein 70kD (HSP70), peptide-binding domain"/>
    <property type="match status" value="1"/>
</dbReference>
<dbReference type="InterPro" id="IPR043129">
    <property type="entry name" value="ATPase_NBD"/>
</dbReference>
<evidence type="ECO:0000256" key="8">
    <source>
        <dbReference type="ARBA" id="ARBA00023186"/>
    </source>
</evidence>
<dbReference type="PROSITE" id="PS00329">
    <property type="entry name" value="HSP70_2"/>
    <property type="match status" value="1"/>
</dbReference>
<dbReference type="SUPFAM" id="SSF100934">
    <property type="entry name" value="Heat shock protein 70kD (HSP70), C-terminal subdomain"/>
    <property type="match status" value="1"/>
</dbReference>
<dbReference type="InterPro" id="IPR029048">
    <property type="entry name" value="HSP70_C_sf"/>
</dbReference>
<keyword evidence="14" id="KW-1185">Reference proteome</keyword>
<dbReference type="FunFam" id="3.30.420.40:FF:000020">
    <property type="entry name" value="Chaperone protein HscA homolog"/>
    <property type="match status" value="1"/>
</dbReference>
<dbReference type="GO" id="GO:0016887">
    <property type="term" value="F:ATP hydrolysis activity"/>
    <property type="evidence" value="ECO:0007669"/>
    <property type="project" value="InterPro"/>
</dbReference>
<dbReference type="PANTHER" id="PTHR19375">
    <property type="entry name" value="HEAT SHOCK PROTEIN 70KDA"/>
    <property type="match status" value="1"/>
</dbReference>
<evidence type="ECO:0000256" key="6">
    <source>
        <dbReference type="ARBA" id="ARBA00022840"/>
    </source>
</evidence>
<dbReference type="KEGG" id="pfer:IRI77_09815"/>
<sequence>MSTFQIDFSNINRKRIVGIDLGTTNSLVAFMDLTGPQVIPGADGSVLVPSIVSLADDGSFVVGDAARQLLIDRSDRTVYSVKRLMGRGAADVQEETSLFPFRIAEGSEQVIRLALGGRQFTPPEISAQVLRELKQRAEAYLGEEVTQAVITVPAYFNDAQRQATKDAGRIAGLEVLRLVNEPTAASLAYGLDKRNDGVVAVYDLGGGTFDISILRLHEGIFEVLATNGDTHLGGDDIDNRLLAIALEEIASEWGEDISRNGEAVQTVRRAVIEAKERLSFLPLTAIDVDFKGRKYQREMTREIFEQIIKDIVDRTLGPCRQAMRDAGLEPEGIDEVVMVGGSTRIPLVRSAVSTLFRAKPHTELNPDEVVALGAAVQAAILSGDVQDKLLLDVTPLSLGIETMGGVVSKLIHRNSTIPASATEVFTTSVDGQQNVLIHVLQGERELVKDCRSLARFDLKGIDPMPAGMARIEVRFLIDANGILSVSARDLRSGTEQSVEVKPSYGLTDEQVEAMILESYEKAEEDFAARQVREARVEADTILSAVDKARASDAWIDLTDEERSAVDLALNELQMVYHGEDHTLIRNRIENLDGSTRKLAENMMNTAVRAALKGTKI</sequence>
<dbReference type="GO" id="GO:0005524">
    <property type="term" value="F:ATP binding"/>
    <property type="evidence" value="ECO:0007669"/>
    <property type="project" value="UniProtKB-KW"/>
</dbReference>
<keyword evidence="4" id="KW-0597">Phosphoprotein</keyword>
<dbReference type="GO" id="GO:0016226">
    <property type="term" value="P:iron-sulfur cluster assembly"/>
    <property type="evidence" value="ECO:0007669"/>
    <property type="project" value="InterPro"/>
</dbReference>
<protein>
    <recommendedName>
        <fullName evidence="2">Chaperone protein DnaK</fullName>
    </recommendedName>
    <alternativeName>
        <fullName evidence="3">Chaperone protein dnaK</fullName>
    </alternativeName>
    <alternativeName>
        <fullName evidence="11">HSP70</fullName>
    </alternativeName>
    <alternativeName>
        <fullName evidence="10">Heat shock 70 kDa protein</fullName>
    </alternativeName>
    <alternativeName>
        <fullName evidence="9">Heat shock protein 70</fullName>
    </alternativeName>
</protein>
<comment type="similarity">
    <text evidence="1 12">Belongs to the heat shock protein 70 family.</text>
</comment>
<dbReference type="CDD" id="cd10236">
    <property type="entry name" value="ASKHA_NBD_HSP70_HscA"/>
    <property type="match status" value="1"/>
</dbReference>
<dbReference type="GO" id="GO:0140662">
    <property type="term" value="F:ATP-dependent protein folding chaperone"/>
    <property type="evidence" value="ECO:0007669"/>
    <property type="project" value="InterPro"/>
</dbReference>
<dbReference type="PROSITE" id="PS00297">
    <property type="entry name" value="HSP70_1"/>
    <property type="match status" value="1"/>
</dbReference>
<evidence type="ECO:0000256" key="5">
    <source>
        <dbReference type="ARBA" id="ARBA00022741"/>
    </source>
</evidence>
<evidence type="ECO:0000313" key="13">
    <source>
        <dbReference type="EMBL" id="QOY90227.1"/>
    </source>
</evidence>
<keyword evidence="5 12" id="KW-0547">Nucleotide-binding</keyword>
<dbReference type="Proteomes" id="UP000593892">
    <property type="component" value="Chromosome"/>
</dbReference>
<dbReference type="PRINTS" id="PR00301">
    <property type="entry name" value="HEATSHOCK70"/>
</dbReference>
<evidence type="ECO:0000313" key="14">
    <source>
        <dbReference type="Proteomes" id="UP000593892"/>
    </source>
</evidence>
<dbReference type="AlphaFoldDB" id="A0A7S7NUU2"/>
<keyword evidence="6 12" id="KW-0067">ATP-binding</keyword>
<dbReference type="Gene3D" id="3.30.420.40">
    <property type="match status" value="2"/>
</dbReference>
<evidence type="ECO:0000256" key="2">
    <source>
        <dbReference type="ARBA" id="ARBA00014415"/>
    </source>
</evidence>
<keyword evidence="7" id="KW-0346">Stress response</keyword>
<evidence type="ECO:0000256" key="10">
    <source>
        <dbReference type="ARBA" id="ARBA00030945"/>
    </source>
</evidence>
<reference evidence="13 14" key="1">
    <citation type="submission" date="2020-10" db="EMBL/GenBank/DDBJ databases">
        <title>Complete genome sequence of Paludibaculum fermentans P105T, a facultatively anaerobic acidobacterium capable of dissimilatory Fe(III) reduction.</title>
        <authorList>
            <person name="Dedysh S.N."/>
            <person name="Beletsky A.V."/>
            <person name="Kulichevskaya I.S."/>
            <person name="Mardanov A.V."/>
            <person name="Ravin N.V."/>
        </authorList>
    </citation>
    <scope>NUCLEOTIDE SEQUENCE [LARGE SCALE GENOMIC DNA]</scope>
    <source>
        <strain evidence="13 14">P105</strain>
    </source>
</reference>
<dbReference type="InterPro" id="IPR029047">
    <property type="entry name" value="HSP70_peptide-bd_sf"/>
</dbReference>